<dbReference type="AlphaFoldDB" id="A0A8H2ZFX1"/>
<proteinExistence type="inferred from homology"/>
<keyword evidence="6" id="KW-1185">Reference proteome</keyword>
<feature type="transmembrane region" description="Helical" evidence="3">
    <location>
        <begin position="67"/>
        <end position="86"/>
    </location>
</feature>
<dbReference type="GeneID" id="64855945"/>
<dbReference type="PANTHER" id="PTHR15231:SF1">
    <property type="entry name" value="PHOSPHATIDYLINOSITOL N-ACETYLGLUCOSAMINYLTRANSFERASE SUBUNIT H"/>
    <property type="match status" value="1"/>
</dbReference>
<keyword evidence="3" id="KW-0472">Membrane</keyword>
<name>A0A8H2ZFX1_9SACH</name>
<dbReference type="InterPro" id="IPR044215">
    <property type="entry name" value="PIG-H"/>
</dbReference>
<dbReference type="GO" id="GO:0006506">
    <property type="term" value="P:GPI anchor biosynthetic process"/>
    <property type="evidence" value="ECO:0007669"/>
    <property type="project" value="UniProtKB-UniPathway"/>
</dbReference>
<feature type="domain" description="Phosphatidylinositol N-acetylglucosaminyltransferase subunit H conserved" evidence="4">
    <location>
        <begin position="94"/>
        <end position="167"/>
    </location>
</feature>
<protein>
    <submittedName>
        <fullName evidence="5">Similar to Saccharomyces cerevisiae YNL038W GPI15 Protein involved in the synthesis of N-acetylglucosaminyl phosphatidylinositol (GlcNAc-PI)</fullName>
    </submittedName>
</protein>
<evidence type="ECO:0000313" key="5">
    <source>
        <dbReference type="EMBL" id="CAB4252805.1"/>
    </source>
</evidence>
<dbReference type="OrthoDB" id="6256716at2759"/>
<reference evidence="5 6" key="1">
    <citation type="submission" date="2020-05" db="EMBL/GenBank/DDBJ databases">
        <authorList>
            <person name="Casaregola S."/>
            <person name="Devillers H."/>
            <person name="Grondin C."/>
        </authorList>
    </citation>
    <scope>NUCLEOTIDE SEQUENCE [LARGE SCALE GENOMIC DNA]</scope>
    <source>
        <strain evidence="5 6">CLIB 1767</strain>
    </source>
</reference>
<dbReference type="Pfam" id="PF10181">
    <property type="entry name" value="PIG-H"/>
    <property type="match status" value="1"/>
</dbReference>
<evidence type="ECO:0000313" key="6">
    <source>
        <dbReference type="Proteomes" id="UP000644660"/>
    </source>
</evidence>
<dbReference type="EMBL" id="CAEFZW010000002">
    <property type="protein sequence ID" value="CAB4252805.1"/>
    <property type="molecule type" value="Genomic_DNA"/>
</dbReference>
<dbReference type="Proteomes" id="UP000644660">
    <property type="component" value="Unassembled WGS sequence"/>
</dbReference>
<evidence type="ECO:0000256" key="2">
    <source>
        <dbReference type="ARBA" id="ARBA00009610"/>
    </source>
</evidence>
<comment type="caution">
    <text evidence="5">The sequence shown here is derived from an EMBL/GenBank/DDBJ whole genome shotgun (WGS) entry which is preliminary data.</text>
</comment>
<dbReference type="PANTHER" id="PTHR15231">
    <property type="entry name" value="PHOSPHATIDYLINOSITOL N-ACETYLGLUCOSAMINYLTRANSFERASE SUBUNIT H"/>
    <property type="match status" value="1"/>
</dbReference>
<feature type="transmembrane region" description="Helical" evidence="3">
    <location>
        <begin position="43"/>
        <end position="61"/>
    </location>
</feature>
<accession>A0A8H2ZFX1</accession>
<dbReference type="GO" id="GO:0000506">
    <property type="term" value="C:glycosylphosphatidylinositol-N-acetylglucosaminyltransferase (GPI-GnT) complex"/>
    <property type="evidence" value="ECO:0007669"/>
    <property type="project" value="InterPro"/>
</dbReference>
<keyword evidence="3" id="KW-0812">Transmembrane</keyword>
<dbReference type="RefSeq" id="XP_041404843.1">
    <property type="nucleotide sequence ID" value="XM_041548909.1"/>
</dbReference>
<dbReference type="InterPro" id="IPR019328">
    <property type="entry name" value="PIGH-H_dom"/>
</dbReference>
<evidence type="ECO:0000256" key="3">
    <source>
        <dbReference type="SAM" id="Phobius"/>
    </source>
</evidence>
<evidence type="ECO:0000259" key="4">
    <source>
        <dbReference type="Pfam" id="PF10181"/>
    </source>
</evidence>
<gene>
    <name evidence="5" type="ORF">KABA2_02S04862</name>
</gene>
<comment type="pathway">
    <text evidence="1">Glycolipid biosynthesis; glycosylphosphatidylinositol-anchor biosynthesis.</text>
</comment>
<dbReference type="UniPathway" id="UPA00196"/>
<evidence type="ECO:0000256" key="1">
    <source>
        <dbReference type="ARBA" id="ARBA00004687"/>
    </source>
</evidence>
<comment type="similarity">
    <text evidence="2">Belongs to the PIGH family.</text>
</comment>
<sequence>MPKSFKNNISVRRKRYTINIEREIDDNYVSVQIIPNGLRKKQLINCIIVVIFNAWIILPEHTFFESFTTYIVLIKSLIFLFSCMILKNPTIERLTIFKNCGIQTSEISGLSVLPDTLNNIICSPRATFIPKDRIVDVIINEGFVKECQVIFYLAAILRGQNKLKLLFSNNRPRLVDQKTVYNLVRKCLYLKHEPLLVE</sequence>
<keyword evidence="3" id="KW-1133">Transmembrane helix</keyword>
<organism evidence="5 6">
    <name type="scientific">Maudiozyma barnettii</name>
    <dbReference type="NCBI Taxonomy" id="61262"/>
    <lineage>
        <taxon>Eukaryota</taxon>
        <taxon>Fungi</taxon>
        <taxon>Dikarya</taxon>
        <taxon>Ascomycota</taxon>
        <taxon>Saccharomycotina</taxon>
        <taxon>Saccharomycetes</taxon>
        <taxon>Saccharomycetales</taxon>
        <taxon>Saccharomycetaceae</taxon>
        <taxon>Maudiozyma</taxon>
    </lineage>
</organism>